<keyword evidence="1" id="KW-0460">Magnesium</keyword>
<dbReference type="GO" id="GO:0008408">
    <property type="term" value="F:3'-5' exonuclease activity"/>
    <property type="evidence" value="ECO:0007669"/>
    <property type="project" value="InterPro"/>
</dbReference>
<dbReference type="InterPro" id="IPR012337">
    <property type="entry name" value="RNaseH-like_sf"/>
</dbReference>
<gene>
    <name evidence="3" type="ORF">FDG2_4730</name>
</gene>
<dbReference type="Pfam" id="PF16473">
    <property type="entry name" value="Rv2179c-like"/>
    <property type="match status" value="1"/>
</dbReference>
<evidence type="ECO:0000259" key="2">
    <source>
        <dbReference type="Pfam" id="PF16473"/>
    </source>
</evidence>
<feature type="domain" description="3'-5' exoribonuclease Rv2179c-like" evidence="2">
    <location>
        <begin position="18"/>
        <end position="173"/>
    </location>
</feature>
<dbReference type="InterPro" id="IPR033390">
    <property type="entry name" value="Rv2179c-like"/>
</dbReference>
<keyword evidence="4" id="KW-1185">Reference proteome</keyword>
<dbReference type="AlphaFoldDB" id="A0A1C3P817"/>
<comment type="subunit">
    <text evidence="1">Homodimer.</text>
</comment>
<feature type="binding site" evidence="1">
    <location>
        <position position="22"/>
    </location>
    <ligand>
        <name>Mg(2+)</name>
        <dbReference type="ChEBI" id="CHEBI:18420"/>
        <note>catalytic</note>
    </ligand>
</feature>
<accession>A0A1C3P817</accession>
<keyword evidence="1" id="KW-0378">Hydrolase</keyword>
<dbReference type="Gene3D" id="3.30.420.10">
    <property type="entry name" value="Ribonuclease H-like superfamily/Ribonuclease H"/>
    <property type="match status" value="1"/>
</dbReference>
<organism evidence="3 4">
    <name type="scientific">Candidatus Protofrankia californiensis</name>
    <dbReference type="NCBI Taxonomy" id="1839754"/>
    <lineage>
        <taxon>Bacteria</taxon>
        <taxon>Bacillati</taxon>
        <taxon>Actinomycetota</taxon>
        <taxon>Actinomycetes</taxon>
        <taxon>Frankiales</taxon>
        <taxon>Frankiaceae</taxon>
        <taxon>Protofrankia</taxon>
    </lineage>
</organism>
<dbReference type="InterPro" id="IPR036397">
    <property type="entry name" value="RNaseH_sf"/>
</dbReference>
<feature type="region of interest" description="RNA binding" evidence="1">
    <location>
        <begin position="22"/>
        <end position="25"/>
    </location>
</feature>
<dbReference type="SUPFAM" id="SSF53098">
    <property type="entry name" value="Ribonuclease H-like"/>
    <property type="match status" value="1"/>
</dbReference>
<dbReference type="EMBL" id="FLUV01001978">
    <property type="protein sequence ID" value="SBW25942.1"/>
    <property type="molecule type" value="Genomic_DNA"/>
</dbReference>
<dbReference type="NCBIfam" id="NF033638">
    <property type="entry name" value="RNase_AS"/>
    <property type="match status" value="1"/>
</dbReference>
<dbReference type="InterPro" id="IPR030853">
    <property type="entry name" value="3_5_Exoribonuc_actinobac"/>
</dbReference>
<keyword evidence="1" id="KW-0269">Exonuclease</keyword>
<dbReference type="GO" id="GO:0000287">
    <property type="term" value="F:magnesium ion binding"/>
    <property type="evidence" value="ECO:0007669"/>
    <property type="project" value="UniProtKB-UniRule"/>
</dbReference>
<keyword evidence="1" id="KW-0540">Nuclease</keyword>
<name>A0A1C3P817_9ACTN</name>
<dbReference type="HAMAP" id="MF_00977">
    <property type="entry name" value="3_5_Exoribonuc_actinobact"/>
    <property type="match status" value="1"/>
</dbReference>
<dbReference type="GO" id="GO:0003676">
    <property type="term" value="F:nucleic acid binding"/>
    <property type="evidence" value="ECO:0007669"/>
    <property type="project" value="InterPro"/>
</dbReference>
<evidence type="ECO:0000313" key="3">
    <source>
        <dbReference type="EMBL" id="SBW25942.1"/>
    </source>
</evidence>
<comment type="cofactor">
    <cofactor evidence="1">
        <name>Mg(2+)</name>
        <dbReference type="ChEBI" id="CHEBI:18420"/>
    </cofactor>
    <text evidence="1">Binds 1 Mg(2+) ion per subunit.</text>
</comment>
<dbReference type="GO" id="GO:0004532">
    <property type="term" value="F:RNA exonuclease activity"/>
    <property type="evidence" value="ECO:0007669"/>
    <property type="project" value="UniProtKB-UniRule"/>
</dbReference>
<evidence type="ECO:0000256" key="1">
    <source>
        <dbReference type="HAMAP-Rule" id="MF_00977"/>
    </source>
</evidence>
<dbReference type="EC" id="3.1.13.-" evidence="1"/>
<comment type="function">
    <text evidence="1">Exonuclease that cleaves single-stranded 3' overhangs of double-stranded RNA.</text>
</comment>
<sequence length="188" mass="21513">MSVPFREVGRQTGSVASRYLYDTEFIERSEGGHLWLDLVSIGIVSEDGTREYYAVSTEFDPAFAVPWVRRNVLDKLPPPSDPSWRSRARIRSDIIEFLGLAGPPELWAWYAAYDHVVLCQLFGTMTDLPRLFPRFTRDLRQLWEDVGRPPLPPPPHDAHDALADARHNLDRWRVLAPLRARLSPAPAK</sequence>
<reference evidence="4" key="1">
    <citation type="submission" date="2016-02" db="EMBL/GenBank/DDBJ databases">
        <authorList>
            <person name="Wibberg D."/>
        </authorList>
    </citation>
    <scope>NUCLEOTIDE SEQUENCE [LARGE SCALE GENOMIC DNA]</scope>
</reference>
<keyword evidence="1" id="KW-0479">Metal-binding</keyword>
<proteinExistence type="inferred from homology"/>
<evidence type="ECO:0000313" key="4">
    <source>
        <dbReference type="Proteomes" id="UP000199013"/>
    </source>
</evidence>
<protein>
    <recommendedName>
        <fullName evidence="1">3'-5' exoribonuclease</fullName>
        <ecNumber evidence="1">3.1.13.-</ecNumber>
    </recommendedName>
</protein>
<dbReference type="Proteomes" id="UP000199013">
    <property type="component" value="Unassembled WGS sequence"/>
</dbReference>